<dbReference type="AlphaFoldDB" id="A0A923RNH4"/>
<sequence>MKKAILYIHGKDGNADEAEHYKVICRGYAVFGMDYCSKTPWKAKEEFPILFDKLCGKCDSVILAANSIGAFLAMNALQNKNIEKALFISPIVNMEKLIGDMMVWANITEAELCDRKEIPTQFGETLSWEYLCYVRENPIDWKIPTNILFGAKDNLISYSTISTFADKIGAALTIMENGEHWFHTNEQIEFLDNWIRHNI</sequence>
<proteinExistence type="predicted"/>
<evidence type="ECO:0000313" key="1">
    <source>
        <dbReference type="EMBL" id="MBC5687405.1"/>
    </source>
</evidence>
<dbReference type="RefSeq" id="WP_186874100.1">
    <property type="nucleotide sequence ID" value="NZ_JACOPF010000001.1"/>
</dbReference>
<dbReference type="SUPFAM" id="SSF53474">
    <property type="entry name" value="alpha/beta-Hydrolases"/>
    <property type="match status" value="1"/>
</dbReference>
<dbReference type="InterPro" id="IPR029058">
    <property type="entry name" value="AB_hydrolase_fold"/>
</dbReference>
<name>A0A923RNH4_9FIRM</name>
<keyword evidence="1" id="KW-0378">Hydrolase</keyword>
<keyword evidence="2" id="KW-1185">Reference proteome</keyword>
<dbReference type="Gene3D" id="3.40.50.1820">
    <property type="entry name" value="alpha/beta hydrolase"/>
    <property type="match status" value="1"/>
</dbReference>
<dbReference type="EMBL" id="JACOPF010000001">
    <property type="protein sequence ID" value="MBC5687405.1"/>
    <property type="molecule type" value="Genomic_DNA"/>
</dbReference>
<dbReference type="GO" id="GO:0016787">
    <property type="term" value="F:hydrolase activity"/>
    <property type="evidence" value="ECO:0007669"/>
    <property type="project" value="UniProtKB-KW"/>
</dbReference>
<evidence type="ECO:0000313" key="2">
    <source>
        <dbReference type="Proteomes" id="UP000652477"/>
    </source>
</evidence>
<reference evidence="1" key="1">
    <citation type="submission" date="2020-08" db="EMBL/GenBank/DDBJ databases">
        <title>Genome public.</title>
        <authorList>
            <person name="Liu C."/>
            <person name="Sun Q."/>
        </authorList>
    </citation>
    <scope>NUCLEOTIDE SEQUENCE</scope>
    <source>
        <strain evidence="1">NSJ-55</strain>
    </source>
</reference>
<dbReference type="Proteomes" id="UP000652477">
    <property type="component" value="Unassembled WGS sequence"/>
</dbReference>
<gene>
    <name evidence="1" type="ORF">H8S37_00450</name>
</gene>
<accession>A0A923RNH4</accession>
<organism evidence="1 2">
    <name type="scientific">Mediterraneibacter hominis</name>
    <dbReference type="NCBI Taxonomy" id="2763054"/>
    <lineage>
        <taxon>Bacteria</taxon>
        <taxon>Bacillati</taxon>
        <taxon>Bacillota</taxon>
        <taxon>Clostridia</taxon>
        <taxon>Lachnospirales</taxon>
        <taxon>Lachnospiraceae</taxon>
        <taxon>Mediterraneibacter</taxon>
    </lineage>
</organism>
<protein>
    <submittedName>
        <fullName evidence="1">Alpha/beta hydrolase</fullName>
    </submittedName>
</protein>
<comment type="caution">
    <text evidence="1">The sequence shown here is derived from an EMBL/GenBank/DDBJ whole genome shotgun (WGS) entry which is preliminary data.</text>
</comment>